<dbReference type="AlphaFoldDB" id="A0AAW1S1I2"/>
<sequence length="229" mass="24655">MTLMLEVYFHRSFPVRPNAVERRMLVECFLPALVRGRAEVPEVRALVPPGERQAFLELSRGDAALRNGSAALGRGELLPPSVVLDCALPCCTNAVTDISVAEDMAWYYSFAVMVAEQVLKPWRSAIARGLTAVEGGVQAAAKPLAMMAGRGIDLLGILQRACCLWRTATLEQAWPSQRAPRMAAPAPPVGRDGRASGGSRILRREAACAAAGWQRLFTQLAAPRPHAAA</sequence>
<accession>A0AAW1S1I2</accession>
<gene>
    <name evidence="1" type="ORF">WJX81_007575</name>
</gene>
<evidence type="ECO:0000313" key="2">
    <source>
        <dbReference type="Proteomes" id="UP001445335"/>
    </source>
</evidence>
<proteinExistence type="predicted"/>
<protein>
    <submittedName>
        <fullName evidence="1">Uncharacterized protein</fullName>
    </submittedName>
</protein>
<keyword evidence="2" id="KW-1185">Reference proteome</keyword>
<evidence type="ECO:0000313" key="1">
    <source>
        <dbReference type="EMBL" id="KAK9839870.1"/>
    </source>
</evidence>
<dbReference type="Proteomes" id="UP001445335">
    <property type="component" value="Unassembled WGS sequence"/>
</dbReference>
<organism evidence="1 2">
    <name type="scientific">Elliptochloris bilobata</name>
    <dbReference type="NCBI Taxonomy" id="381761"/>
    <lineage>
        <taxon>Eukaryota</taxon>
        <taxon>Viridiplantae</taxon>
        <taxon>Chlorophyta</taxon>
        <taxon>core chlorophytes</taxon>
        <taxon>Trebouxiophyceae</taxon>
        <taxon>Trebouxiophyceae incertae sedis</taxon>
        <taxon>Elliptochloris clade</taxon>
        <taxon>Elliptochloris</taxon>
    </lineage>
</organism>
<comment type="caution">
    <text evidence="1">The sequence shown here is derived from an EMBL/GenBank/DDBJ whole genome shotgun (WGS) entry which is preliminary data.</text>
</comment>
<reference evidence="1 2" key="1">
    <citation type="journal article" date="2024" name="Nat. Commun.">
        <title>Phylogenomics reveals the evolutionary origins of lichenization in chlorophyte algae.</title>
        <authorList>
            <person name="Puginier C."/>
            <person name="Libourel C."/>
            <person name="Otte J."/>
            <person name="Skaloud P."/>
            <person name="Haon M."/>
            <person name="Grisel S."/>
            <person name="Petersen M."/>
            <person name="Berrin J.G."/>
            <person name="Delaux P.M."/>
            <person name="Dal Grande F."/>
            <person name="Keller J."/>
        </authorList>
    </citation>
    <scope>NUCLEOTIDE SEQUENCE [LARGE SCALE GENOMIC DNA]</scope>
    <source>
        <strain evidence="1 2">SAG 245.80</strain>
    </source>
</reference>
<name>A0AAW1S1I2_9CHLO</name>
<dbReference type="EMBL" id="JALJOU010000014">
    <property type="protein sequence ID" value="KAK9839870.1"/>
    <property type="molecule type" value="Genomic_DNA"/>
</dbReference>